<keyword evidence="3" id="KW-1185">Reference proteome</keyword>
<dbReference type="Proteomes" id="UP001355206">
    <property type="component" value="Unassembled WGS sequence"/>
</dbReference>
<evidence type="ECO:0000313" key="2">
    <source>
        <dbReference type="EMBL" id="MEE7494735.1"/>
    </source>
</evidence>
<protein>
    <submittedName>
        <fullName evidence="2">Uncharacterized protein</fullName>
    </submittedName>
</protein>
<accession>A0ABU7U0L1</accession>
<proteinExistence type="predicted"/>
<sequence>MRDVDALLGETVAALVRAGRVLHPEWLAVLLEYVSDETEAALLEHDARTRGARRRSSASGSVIAFPGMAPGKASPREPTDGKA</sequence>
<reference evidence="2 3" key="1">
    <citation type="journal article" date="2012" name="Genet. Mol. Biol.">
        <title>Analysis of 16S rRNA and mxaF genes revealing insights into Methylobacterium niche-specific plant association.</title>
        <authorList>
            <person name="Dourado M.N."/>
            <person name="Andreote F.D."/>
            <person name="Dini-Andreote F."/>
            <person name="Conti R."/>
            <person name="Araujo J.M."/>
            <person name="Araujo W.L."/>
        </authorList>
    </citation>
    <scope>NUCLEOTIDE SEQUENCE [LARGE SCALE GENOMIC DNA]</scope>
    <source>
        <strain evidence="2 3">TC3-10</strain>
    </source>
</reference>
<feature type="region of interest" description="Disordered" evidence="1">
    <location>
        <begin position="47"/>
        <end position="83"/>
    </location>
</feature>
<feature type="compositionally biased region" description="Basic and acidic residues" evidence="1">
    <location>
        <begin position="74"/>
        <end position="83"/>
    </location>
</feature>
<evidence type="ECO:0000256" key="1">
    <source>
        <dbReference type="SAM" id="MobiDB-lite"/>
    </source>
</evidence>
<gene>
    <name evidence="2" type="ORF">MOTC310_31730</name>
</gene>
<dbReference type="RefSeq" id="WP_331304652.1">
    <property type="nucleotide sequence ID" value="NZ_MLCA01000017.1"/>
</dbReference>
<name>A0ABU7U0L1_9HYPH</name>
<organism evidence="2 3">
    <name type="scientific">Methylobacterium oryzae</name>
    <dbReference type="NCBI Taxonomy" id="334852"/>
    <lineage>
        <taxon>Bacteria</taxon>
        <taxon>Pseudomonadati</taxon>
        <taxon>Pseudomonadota</taxon>
        <taxon>Alphaproteobacteria</taxon>
        <taxon>Hyphomicrobiales</taxon>
        <taxon>Methylobacteriaceae</taxon>
        <taxon>Methylobacterium</taxon>
    </lineage>
</organism>
<comment type="caution">
    <text evidence="2">The sequence shown here is derived from an EMBL/GenBank/DDBJ whole genome shotgun (WGS) entry which is preliminary data.</text>
</comment>
<dbReference type="EMBL" id="MLCA01000017">
    <property type="protein sequence ID" value="MEE7494735.1"/>
    <property type="molecule type" value="Genomic_DNA"/>
</dbReference>
<evidence type="ECO:0000313" key="3">
    <source>
        <dbReference type="Proteomes" id="UP001355206"/>
    </source>
</evidence>